<accession>D2R8H4</accession>
<evidence type="ECO:0000259" key="1">
    <source>
        <dbReference type="Pfam" id="PF05729"/>
    </source>
</evidence>
<dbReference type="SUPFAM" id="SSF48452">
    <property type="entry name" value="TPR-like"/>
    <property type="match status" value="1"/>
</dbReference>
<dbReference type="eggNOG" id="COG4916">
    <property type="taxonomic scope" value="Bacteria"/>
</dbReference>
<evidence type="ECO:0000313" key="3">
    <source>
        <dbReference type="Proteomes" id="UP000001887"/>
    </source>
</evidence>
<dbReference type="InterPro" id="IPR007111">
    <property type="entry name" value="NACHT_NTPase"/>
</dbReference>
<dbReference type="Proteomes" id="UP000001887">
    <property type="component" value="Chromosome"/>
</dbReference>
<keyword evidence="3" id="KW-1185">Reference proteome</keyword>
<protein>
    <recommendedName>
        <fullName evidence="1">NACHT domain-containing protein</fullName>
    </recommendedName>
</protein>
<dbReference type="STRING" id="530564.Psta_1108"/>
<reference evidence="2 3" key="1">
    <citation type="journal article" date="2009" name="Stand. Genomic Sci.">
        <title>Complete genome sequence of Pirellula staleyi type strain (ATCC 27377).</title>
        <authorList>
            <person name="Clum A."/>
            <person name="Tindall B.J."/>
            <person name="Sikorski J."/>
            <person name="Ivanova N."/>
            <person name="Mavrommatis K."/>
            <person name="Lucas S."/>
            <person name="Glavina del Rio T."/>
            <person name="Nolan M."/>
            <person name="Chen F."/>
            <person name="Tice H."/>
            <person name="Pitluck S."/>
            <person name="Cheng J.F."/>
            <person name="Chertkov O."/>
            <person name="Brettin T."/>
            <person name="Han C."/>
            <person name="Detter J.C."/>
            <person name="Kuske C."/>
            <person name="Bruce D."/>
            <person name="Goodwin L."/>
            <person name="Ovchinikova G."/>
            <person name="Pati A."/>
            <person name="Mikhailova N."/>
            <person name="Chen A."/>
            <person name="Palaniappan K."/>
            <person name="Land M."/>
            <person name="Hauser L."/>
            <person name="Chang Y.J."/>
            <person name="Jeffries C.D."/>
            <person name="Chain P."/>
            <person name="Rohde M."/>
            <person name="Goker M."/>
            <person name="Bristow J."/>
            <person name="Eisen J.A."/>
            <person name="Markowitz V."/>
            <person name="Hugenholtz P."/>
            <person name="Kyrpides N.C."/>
            <person name="Klenk H.P."/>
            <person name="Lapidus A."/>
        </authorList>
    </citation>
    <scope>NUCLEOTIDE SEQUENCE [LARGE SCALE GENOMIC DNA]</scope>
    <source>
        <strain evidence="3">ATCC 27377 / DSM 6068 / ICPB 4128</strain>
    </source>
</reference>
<evidence type="ECO:0000313" key="2">
    <source>
        <dbReference type="EMBL" id="ADB15791.1"/>
    </source>
</evidence>
<dbReference type="KEGG" id="psl:Psta_1108"/>
<dbReference type="InterPro" id="IPR011990">
    <property type="entry name" value="TPR-like_helical_dom_sf"/>
</dbReference>
<gene>
    <name evidence="2" type="ordered locus">Psta_1108</name>
</gene>
<dbReference type="EMBL" id="CP001848">
    <property type="protein sequence ID" value="ADB15791.1"/>
    <property type="molecule type" value="Genomic_DNA"/>
</dbReference>
<dbReference type="OrthoDB" id="1426235at2"/>
<dbReference type="HOGENOM" id="CLU_013149_0_0_0"/>
<dbReference type="AlphaFoldDB" id="D2R8H4"/>
<dbReference type="SUPFAM" id="SSF52540">
    <property type="entry name" value="P-loop containing nucleoside triphosphate hydrolases"/>
    <property type="match status" value="1"/>
</dbReference>
<feature type="domain" description="NACHT" evidence="1">
    <location>
        <begin position="206"/>
        <end position="342"/>
    </location>
</feature>
<proteinExistence type="predicted"/>
<sequence length="963" mass="106622">MSDPLILLCSNEWDTKWPTLIANHLLALGLGREHVRLATADEAGRLTAEGLRGVESARLAILLVSPDFLASRAMMKEALPRLVIRANVKVTRGQTGDTEFLPVILKDCPWGLLPETVTVQVSRELQQPLEKRDLREAYRAMAYIARRAVGHLVHIGAMPSELAWSALPESQLMLGNFRHALVAAESVEREILLHQLGVAWMEPGTRVVNLVGELGVGKSSLVAHFLALLSREAWRGAERLFCWSFDEQQRAGGHHSADEFCFALRQFLSDVEDAPEAWWETGARLARLLQEERTLLVIDGLDHLLRADEHGTARIADDALLMLLRKLLHAHNGLCIVISKQPLADLAPWEGEGLSTIQVDRVAKPDSRELLAKLRYPVTSSEIDDAAAAASGHFIAARLIAACRAARGSFPATLKRHAQRLTSIPLDQLIDGLLQELLEAWNQPAITELLSLLACADQPLEVTTIENLLGHLRRDFQANSDVSAEQQPWGATLVQLDGTKLRAILAQLRGAGIVAHPATQLVVLQRVAREAFLRRQAPLESSRGAQLHRWLAEELQLQKSDGPITPPRIATLLRAMQHRTEAGDYHSAWHESFLAALWQQEDVLKLETVRDFCYRAGALELLIDPTTQLPRAGLSASDQWRVAQLHRHALRSAGRFSEAIATTTRHLERAKLPSDEQGGNLELVPHLLIELAQQLLLAGRVKDATCRVNELVALPDLAKQKQLFRDAVMLTARVLHLKGKFAEAIERYKLAMSIPRESSHLLGAEHWHVEAVFDSGNFPLAEKTAWREIDDVAPHDFAIAAGYRFVLGRLYLALRAHSGDWRYREEARKHVQQAGTLARKTGLLEMILPAQLAQAAVYRSEDHHPQAAQLLADVTMLSERFGLKHLSLDCSLEKLLLLLASGATVEVYEQLTPLKQKMTELLYGRPVRELRLIEGKFVVGKVAGSSAAAATPPSSSTSSPSTS</sequence>
<name>D2R8H4_PIRSD</name>
<organism evidence="2 3">
    <name type="scientific">Pirellula staleyi (strain ATCC 27377 / DSM 6068 / ICPB 4128)</name>
    <name type="common">Pirella staleyi</name>
    <dbReference type="NCBI Taxonomy" id="530564"/>
    <lineage>
        <taxon>Bacteria</taxon>
        <taxon>Pseudomonadati</taxon>
        <taxon>Planctomycetota</taxon>
        <taxon>Planctomycetia</taxon>
        <taxon>Pirellulales</taxon>
        <taxon>Pirellulaceae</taxon>
        <taxon>Pirellula</taxon>
    </lineage>
</organism>
<dbReference type="Pfam" id="PF05729">
    <property type="entry name" value="NACHT"/>
    <property type="match status" value="1"/>
</dbReference>
<dbReference type="Gene3D" id="3.40.50.300">
    <property type="entry name" value="P-loop containing nucleotide triphosphate hydrolases"/>
    <property type="match status" value="1"/>
</dbReference>
<dbReference type="InterPro" id="IPR027417">
    <property type="entry name" value="P-loop_NTPase"/>
</dbReference>